<dbReference type="SUPFAM" id="SSF53383">
    <property type="entry name" value="PLP-dependent transferases"/>
    <property type="match status" value="1"/>
</dbReference>
<dbReference type="InterPro" id="IPR015421">
    <property type="entry name" value="PyrdxlP-dep_Trfase_major"/>
</dbReference>
<feature type="region of interest" description="Disordered" evidence="4">
    <location>
        <begin position="1"/>
        <end position="21"/>
    </location>
</feature>
<dbReference type="InterPro" id="IPR015424">
    <property type="entry name" value="PyrdxlP-dep_Trfase"/>
</dbReference>
<dbReference type="PANTHER" id="PTHR43713">
    <property type="entry name" value="GLUTAMATE-1-SEMIALDEHYDE 2,1-AMINOMUTASE"/>
    <property type="match status" value="1"/>
</dbReference>
<evidence type="ECO:0000256" key="2">
    <source>
        <dbReference type="ARBA" id="ARBA00022898"/>
    </source>
</evidence>
<sequence>MGHLVGDVSSSARGFPSEDGKPLDIVRSQGAHMWDGTGRRFVDTVLGFGATMLGHAPQAVMEPVRAALTVNPMPSVNHPAEEAAASVIARHTGALDKIIFTNSGSEAVHLAIRIARAATGKKRIIKMAAGFDGWLDGVVLGNVGAAEALFTDRSRPATEHAILTRFNDPDDIDTVFAEYDDIAAVIVEPMLANAGCIVARPGYLAHLQDVAHRHGALLISDEVLMGFRLHAGLASHWYGLEPDLASLGKAIGSGIAVAAVAGKADVMRVAEQGRALRGGTYSGNPVACAAVQATLPLLAQCDYAALRARGDALRESIVGCFAHHGMKAITSGYGNVFGIWFGDHAPMTYEEAHVMADPVVSLALHHQLRREGLLLMPSPYGRLYLSFAHDEDVVDQILMAFKRAVPRLISARS</sequence>
<dbReference type="InterPro" id="IPR005814">
    <property type="entry name" value="Aminotrans_3"/>
</dbReference>
<dbReference type="Proteomes" id="UP000033618">
    <property type="component" value="Unassembled WGS sequence"/>
</dbReference>
<keyword evidence="6" id="KW-1185">Reference proteome</keyword>
<keyword evidence="5" id="KW-0808">Transferase</keyword>
<dbReference type="RefSeq" id="WP_046154248.1">
    <property type="nucleotide sequence ID" value="NZ_CADFGU010000003.1"/>
</dbReference>
<dbReference type="PATRIC" id="fig|28092.6.peg.5713"/>
<name>A0A0F5JTS9_9BURK</name>
<dbReference type="InterPro" id="IPR015422">
    <property type="entry name" value="PyrdxlP-dep_Trfase_small"/>
</dbReference>
<evidence type="ECO:0000256" key="1">
    <source>
        <dbReference type="ARBA" id="ARBA00001933"/>
    </source>
</evidence>
<dbReference type="CDD" id="cd00610">
    <property type="entry name" value="OAT_like"/>
    <property type="match status" value="1"/>
</dbReference>
<dbReference type="GO" id="GO:0008483">
    <property type="term" value="F:transaminase activity"/>
    <property type="evidence" value="ECO:0007669"/>
    <property type="project" value="UniProtKB-KW"/>
</dbReference>
<evidence type="ECO:0000256" key="4">
    <source>
        <dbReference type="SAM" id="MobiDB-lite"/>
    </source>
</evidence>
<comment type="similarity">
    <text evidence="3">Belongs to the class-III pyridoxal-phosphate-dependent aminotransferase family.</text>
</comment>
<organism evidence="5 6">
    <name type="scientific">Robbsia andropogonis</name>
    <dbReference type="NCBI Taxonomy" id="28092"/>
    <lineage>
        <taxon>Bacteria</taxon>
        <taxon>Pseudomonadati</taxon>
        <taxon>Pseudomonadota</taxon>
        <taxon>Betaproteobacteria</taxon>
        <taxon>Burkholderiales</taxon>
        <taxon>Burkholderiaceae</taxon>
        <taxon>Robbsia</taxon>
    </lineage>
</organism>
<dbReference type="Gene3D" id="3.90.1150.10">
    <property type="entry name" value="Aspartate Aminotransferase, domain 1"/>
    <property type="match status" value="1"/>
</dbReference>
<dbReference type="InterPro" id="IPR049704">
    <property type="entry name" value="Aminotrans_3_PPA_site"/>
</dbReference>
<keyword evidence="2 3" id="KW-0663">Pyridoxal phosphate</keyword>
<dbReference type="PANTHER" id="PTHR43713:SF3">
    <property type="entry name" value="GLUTAMATE-1-SEMIALDEHYDE 2,1-AMINOMUTASE 1, CHLOROPLASTIC-RELATED"/>
    <property type="match status" value="1"/>
</dbReference>
<dbReference type="PROSITE" id="PS00600">
    <property type="entry name" value="AA_TRANSFER_CLASS_3"/>
    <property type="match status" value="1"/>
</dbReference>
<comment type="cofactor">
    <cofactor evidence="1">
        <name>pyridoxal 5'-phosphate</name>
        <dbReference type="ChEBI" id="CHEBI:597326"/>
    </cofactor>
</comment>
<proteinExistence type="inferred from homology"/>
<evidence type="ECO:0000313" key="5">
    <source>
        <dbReference type="EMBL" id="KKB61251.1"/>
    </source>
</evidence>
<dbReference type="EMBL" id="LAQU01000055">
    <property type="protein sequence ID" value="KKB61251.1"/>
    <property type="molecule type" value="Genomic_DNA"/>
</dbReference>
<dbReference type="AlphaFoldDB" id="A0A0F5JTS9"/>
<evidence type="ECO:0000256" key="3">
    <source>
        <dbReference type="RuleBase" id="RU003560"/>
    </source>
</evidence>
<gene>
    <name evidence="5" type="ORF">WM40_24305</name>
</gene>
<comment type="caution">
    <text evidence="5">The sequence shown here is derived from an EMBL/GenBank/DDBJ whole genome shotgun (WGS) entry which is preliminary data.</text>
</comment>
<dbReference type="GO" id="GO:0030170">
    <property type="term" value="F:pyridoxal phosphate binding"/>
    <property type="evidence" value="ECO:0007669"/>
    <property type="project" value="InterPro"/>
</dbReference>
<dbReference type="STRING" id="28092.WM40_24305"/>
<dbReference type="OrthoDB" id="3398487at2"/>
<accession>A0A0F5JTS9</accession>
<evidence type="ECO:0000313" key="6">
    <source>
        <dbReference type="Proteomes" id="UP000033618"/>
    </source>
</evidence>
<keyword evidence="5" id="KW-0032">Aminotransferase</keyword>
<dbReference type="Pfam" id="PF00202">
    <property type="entry name" value="Aminotran_3"/>
    <property type="match status" value="1"/>
</dbReference>
<dbReference type="Gene3D" id="3.40.640.10">
    <property type="entry name" value="Type I PLP-dependent aspartate aminotransferase-like (Major domain)"/>
    <property type="match status" value="1"/>
</dbReference>
<reference evidence="5 6" key="1">
    <citation type="submission" date="2015-03" db="EMBL/GenBank/DDBJ databases">
        <title>Draft Genome Sequence of Burkholderia andropogonis type strain ICMP2807, isolated from Sorghum bicolor.</title>
        <authorList>
            <person name="Lopes-Santos L."/>
            <person name="Castro D.B."/>
            <person name="Ottoboni L.M."/>
            <person name="Park D."/>
            <person name="Weirc B.S."/>
            <person name="Destefano S.A."/>
        </authorList>
    </citation>
    <scope>NUCLEOTIDE SEQUENCE [LARGE SCALE GENOMIC DNA]</scope>
    <source>
        <strain evidence="5 6">ICMP2807</strain>
    </source>
</reference>
<protein>
    <submittedName>
        <fullName evidence="5">Glutamate-1-semialdehyde aminotransferase</fullName>
    </submittedName>
</protein>